<evidence type="ECO:0000256" key="3">
    <source>
        <dbReference type="SAM" id="SignalP"/>
    </source>
</evidence>
<reference evidence="4 5" key="1">
    <citation type="journal article" date="2015" name="Genome Announc.">
        <title>Complete Genome Sequence of a Novel Bacterium within the Family Rhodocyclaceae That Degrades Polycyclic Aromatic Hydrocarbons.</title>
        <authorList>
            <person name="Singleton D.R."/>
            <person name="Dickey A.N."/>
            <person name="Scholl E.H."/>
            <person name="Wright F.A."/>
            <person name="Aitken M.D."/>
        </authorList>
    </citation>
    <scope>NUCLEOTIDE SEQUENCE [LARGE SCALE GENOMIC DNA]</scope>
    <source>
        <strain evidence="5">PG1-Ca6</strain>
    </source>
</reference>
<feature type="chain" id="PRO_5002178595" evidence="3">
    <location>
        <begin position="23"/>
        <end position="114"/>
    </location>
</feature>
<dbReference type="EMBL" id="CP010554">
    <property type="protein sequence ID" value="AJP47390.1"/>
    <property type="molecule type" value="Genomic_DNA"/>
</dbReference>
<dbReference type="InterPro" id="IPR000026">
    <property type="entry name" value="N1-like"/>
</dbReference>
<evidence type="ECO:0000313" key="5">
    <source>
        <dbReference type="Proteomes" id="UP000061603"/>
    </source>
</evidence>
<evidence type="ECO:0000256" key="1">
    <source>
        <dbReference type="ARBA" id="ARBA00022722"/>
    </source>
</evidence>
<evidence type="ECO:0000256" key="2">
    <source>
        <dbReference type="ARBA" id="ARBA00022801"/>
    </source>
</evidence>
<gene>
    <name evidence="4" type="ORF">PG1C_00845</name>
</gene>
<dbReference type="Proteomes" id="UP000061603">
    <property type="component" value="Chromosome"/>
</dbReference>
<keyword evidence="2" id="KW-0378">Hydrolase</keyword>
<evidence type="ECO:0000313" key="4">
    <source>
        <dbReference type="EMBL" id="AJP47390.1"/>
    </source>
</evidence>
<dbReference type="GO" id="GO:0016787">
    <property type="term" value="F:hydrolase activity"/>
    <property type="evidence" value="ECO:0007669"/>
    <property type="project" value="UniProtKB-KW"/>
</dbReference>
<protein>
    <submittedName>
        <fullName evidence="4">Ribonuclease</fullName>
    </submittedName>
</protein>
<dbReference type="PATRIC" id="fig|1565605.3.peg.178"/>
<dbReference type="InterPro" id="IPR016191">
    <property type="entry name" value="Ribonuclease/ribotoxin"/>
</dbReference>
<feature type="signal peptide" evidence="3">
    <location>
        <begin position="1"/>
        <end position="22"/>
    </location>
</feature>
<keyword evidence="1" id="KW-0540">Nuclease</keyword>
<dbReference type="AlphaFoldDB" id="A0A0C5J5W8"/>
<accession>A0A0C5J5W8</accession>
<name>A0A0C5J5W8_9PROT</name>
<dbReference type="GO" id="GO:0004521">
    <property type="term" value="F:RNA endonuclease activity"/>
    <property type="evidence" value="ECO:0007669"/>
    <property type="project" value="InterPro"/>
</dbReference>
<sequence length="114" mass="13159">MRAALSRLVTLCSAAFALVALADETTLAQLPPEARETLRLIDQGSDFPYRRDGIVFQNFERRLPQKARGYYHEYTVPTPGRHDRGARRIITGGSPPIVFYYTDDHYRSFQRIQR</sequence>
<organism evidence="4 5">
    <name type="scientific">Rugosibacter aromaticivorans</name>
    <dbReference type="NCBI Taxonomy" id="1565605"/>
    <lineage>
        <taxon>Bacteria</taxon>
        <taxon>Pseudomonadati</taxon>
        <taxon>Pseudomonadota</taxon>
        <taxon>Betaproteobacteria</taxon>
        <taxon>Nitrosomonadales</taxon>
        <taxon>Sterolibacteriaceae</taxon>
        <taxon>Rugosibacter</taxon>
    </lineage>
</organism>
<proteinExistence type="predicted"/>
<dbReference type="HOGENOM" id="CLU_112496_2_1_4"/>
<dbReference type="SUPFAM" id="SSF53933">
    <property type="entry name" value="Microbial ribonucleases"/>
    <property type="match status" value="1"/>
</dbReference>
<dbReference type="STRING" id="1565605.PG1C_00845"/>
<dbReference type="Pfam" id="PF00545">
    <property type="entry name" value="Ribonuclease"/>
    <property type="match status" value="1"/>
</dbReference>
<dbReference type="Gene3D" id="3.10.450.30">
    <property type="entry name" value="Microbial ribonucleases"/>
    <property type="match status" value="1"/>
</dbReference>
<keyword evidence="3" id="KW-0732">Signal</keyword>
<keyword evidence="5" id="KW-1185">Reference proteome</keyword>
<dbReference type="RefSeq" id="WP_202635573.1">
    <property type="nucleotide sequence ID" value="NZ_CP010554.1"/>
</dbReference>
<dbReference type="KEGG" id="rbu:PG1C_00845"/>
<dbReference type="GO" id="GO:0003723">
    <property type="term" value="F:RNA binding"/>
    <property type="evidence" value="ECO:0007669"/>
    <property type="project" value="InterPro"/>
</dbReference>